<name>A0A392V3Z2_9FABA</name>
<dbReference type="AlphaFoldDB" id="A0A392V3Z2"/>
<feature type="non-terminal residue" evidence="2">
    <location>
        <position position="32"/>
    </location>
</feature>
<dbReference type="EMBL" id="LXQA011036007">
    <property type="protein sequence ID" value="MCI82142.1"/>
    <property type="molecule type" value="Genomic_DNA"/>
</dbReference>
<feature type="compositionally biased region" description="Acidic residues" evidence="1">
    <location>
        <begin position="17"/>
        <end position="32"/>
    </location>
</feature>
<dbReference type="Proteomes" id="UP000265520">
    <property type="component" value="Unassembled WGS sequence"/>
</dbReference>
<reference evidence="2 3" key="1">
    <citation type="journal article" date="2018" name="Front. Plant Sci.">
        <title>Red Clover (Trifolium pratense) and Zigzag Clover (T. medium) - A Picture of Genomic Similarities and Differences.</title>
        <authorList>
            <person name="Dluhosova J."/>
            <person name="Istvanek J."/>
            <person name="Nedelnik J."/>
            <person name="Repkova J."/>
        </authorList>
    </citation>
    <scope>NUCLEOTIDE SEQUENCE [LARGE SCALE GENOMIC DNA]</scope>
    <source>
        <strain evidence="3">cv. 10/8</strain>
        <tissue evidence="2">Leaf</tissue>
    </source>
</reference>
<evidence type="ECO:0000256" key="1">
    <source>
        <dbReference type="SAM" id="MobiDB-lite"/>
    </source>
</evidence>
<organism evidence="2 3">
    <name type="scientific">Trifolium medium</name>
    <dbReference type="NCBI Taxonomy" id="97028"/>
    <lineage>
        <taxon>Eukaryota</taxon>
        <taxon>Viridiplantae</taxon>
        <taxon>Streptophyta</taxon>
        <taxon>Embryophyta</taxon>
        <taxon>Tracheophyta</taxon>
        <taxon>Spermatophyta</taxon>
        <taxon>Magnoliopsida</taxon>
        <taxon>eudicotyledons</taxon>
        <taxon>Gunneridae</taxon>
        <taxon>Pentapetalae</taxon>
        <taxon>rosids</taxon>
        <taxon>fabids</taxon>
        <taxon>Fabales</taxon>
        <taxon>Fabaceae</taxon>
        <taxon>Papilionoideae</taxon>
        <taxon>50 kb inversion clade</taxon>
        <taxon>NPAAA clade</taxon>
        <taxon>Hologalegina</taxon>
        <taxon>IRL clade</taxon>
        <taxon>Trifolieae</taxon>
        <taxon>Trifolium</taxon>
    </lineage>
</organism>
<evidence type="ECO:0000313" key="3">
    <source>
        <dbReference type="Proteomes" id="UP000265520"/>
    </source>
</evidence>
<protein>
    <submittedName>
        <fullName evidence="2">Uncharacterized protein</fullName>
    </submittedName>
</protein>
<sequence>MEERVDEEPFEAREQWYEESAEEIEVTYTSDE</sequence>
<proteinExistence type="predicted"/>
<keyword evidence="3" id="KW-1185">Reference proteome</keyword>
<evidence type="ECO:0000313" key="2">
    <source>
        <dbReference type="EMBL" id="MCI82142.1"/>
    </source>
</evidence>
<feature type="region of interest" description="Disordered" evidence="1">
    <location>
        <begin position="1"/>
        <end position="32"/>
    </location>
</feature>
<accession>A0A392V3Z2</accession>
<comment type="caution">
    <text evidence="2">The sequence shown here is derived from an EMBL/GenBank/DDBJ whole genome shotgun (WGS) entry which is preliminary data.</text>
</comment>